<dbReference type="InterPro" id="IPR013766">
    <property type="entry name" value="Thioredoxin_domain"/>
</dbReference>
<dbReference type="SUPFAM" id="SSF52833">
    <property type="entry name" value="Thioredoxin-like"/>
    <property type="match status" value="1"/>
</dbReference>
<gene>
    <name evidence="4" type="ORF">WJX72_003926</name>
</gene>
<dbReference type="EMBL" id="JALJOR010000009">
    <property type="protein sequence ID" value="KAK9811440.1"/>
    <property type="molecule type" value="Genomic_DNA"/>
</dbReference>
<accession>A0AAW1PNQ6</accession>
<reference evidence="4 5" key="1">
    <citation type="journal article" date="2024" name="Nat. Commun.">
        <title>Phylogenomics reveals the evolutionary origins of lichenization in chlorophyte algae.</title>
        <authorList>
            <person name="Puginier C."/>
            <person name="Libourel C."/>
            <person name="Otte J."/>
            <person name="Skaloud P."/>
            <person name="Haon M."/>
            <person name="Grisel S."/>
            <person name="Petersen M."/>
            <person name="Berrin J.G."/>
            <person name="Delaux P.M."/>
            <person name="Dal Grande F."/>
            <person name="Keller J."/>
        </authorList>
    </citation>
    <scope>NUCLEOTIDE SEQUENCE [LARGE SCALE GENOMIC DNA]</scope>
    <source>
        <strain evidence="4 5">SAG 2043</strain>
    </source>
</reference>
<proteinExistence type="predicted"/>
<dbReference type="PANTHER" id="PTHR15337">
    <property type="entry name" value="ANTERIOR GRADIENT PROTEIN-RELATED"/>
    <property type="match status" value="1"/>
</dbReference>
<protein>
    <recommendedName>
        <fullName evidence="3">Thioredoxin domain-containing protein</fullName>
    </recommendedName>
</protein>
<organism evidence="4 5">
    <name type="scientific">[Myrmecia] bisecta</name>
    <dbReference type="NCBI Taxonomy" id="41462"/>
    <lineage>
        <taxon>Eukaryota</taxon>
        <taxon>Viridiplantae</taxon>
        <taxon>Chlorophyta</taxon>
        <taxon>core chlorophytes</taxon>
        <taxon>Trebouxiophyceae</taxon>
        <taxon>Trebouxiales</taxon>
        <taxon>Trebouxiaceae</taxon>
        <taxon>Myrmecia</taxon>
    </lineage>
</organism>
<dbReference type="Gene3D" id="3.40.30.10">
    <property type="entry name" value="Glutaredoxin"/>
    <property type="match status" value="1"/>
</dbReference>
<feature type="chain" id="PRO_5043867229" description="Thioredoxin domain-containing protein" evidence="2">
    <location>
        <begin position="20"/>
        <end position="166"/>
    </location>
</feature>
<evidence type="ECO:0000313" key="4">
    <source>
        <dbReference type="EMBL" id="KAK9811440.1"/>
    </source>
</evidence>
<sequence>MALWLVLTLLLLGVTLQAAAEDKSNGFNSNIAWLAPADMRTFDYASNTKPIVHIFSQPWCGACKRLKEDFTNNGQSVVDASSDFVMVSIGGETETDQFSGKEYQPDGGYIPRILFAEPNGKLRTDIKNEGGNPQYAYYYTSADNVAQAMAAAKRKLTAASRPIAEL</sequence>
<name>A0AAW1PNQ6_9CHLO</name>
<dbReference type="AlphaFoldDB" id="A0AAW1PNQ6"/>
<feature type="domain" description="Thioredoxin" evidence="3">
    <location>
        <begin position="10"/>
        <end position="157"/>
    </location>
</feature>
<dbReference type="Proteomes" id="UP001489004">
    <property type="component" value="Unassembled WGS sequence"/>
</dbReference>
<dbReference type="PROSITE" id="PS51352">
    <property type="entry name" value="THIOREDOXIN_2"/>
    <property type="match status" value="1"/>
</dbReference>
<evidence type="ECO:0000259" key="3">
    <source>
        <dbReference type="PROSITE" id="PS51352"/>
    </source>
</evidence>
<dbReference type="PANTHER" id="PTHR15337:SF11">
    <property type="entry name" value="THIOREDOXIN DOMAIN-CONTAINING PROTEIN"/>
    <property type="match status" value="1"/>
</dbReference>
<feature type="signal peptide" evidence="2">
    <location>
        <begin position="1"/>
        <end position="19"/>
    </location>
</feature>
<keyword evidence="1 2" id="KW-0732">Signal</keyword>
<dbReference type="InterPro" id="IPR036249">
    <property type="entry name" value="Thioredoxin-like_sf"/>
</dbReference>
<dbReference type="Pfam" id="PF13899">
    <property type="entry name" value="Thioredoxin_7"/>
    <property type="match status" value="1"/>
</dbReference>
<dbReference type="GO" id="GO:0005783">
    <property type="term" value="C:endoplasmic reticulum"/>
    <property type="evidence" value="ECO:0007669"/>
    <property type="project" value="TreeGrafter"/>
</dbReference>
<evidence type="ECO:0000313" key="5">
    <source>
        <dbReference type="Proteomes" id="UP001489004"/>
    </source>
</evidence>
<evidence type="ECO:0000256" key="2">
    <source>
        <dbReference type="SAM" id="SignalP"/>
    </source>
</evidence>
<comment type="caution">
    <text evidence="4">The sequence shown here is derived from an EMBL/GenBank/DDBJ whole genome shotgun (WGS) entry which is preliminary data.</text>
</comment>
<keyword evidence="5" id="KW-1185">Reference proteome</keyword>
<dbReference type="InterPro" id="IPR051099">
    <property type="entry name" value="AGR/TXD"/>
</dbReference>
<evidence type="ECO:0000256" key="1">
    <source>
        <dbReference type="ARBA" id="ARBA00022729"/>
    </source>
</evidence>